<feature type="transmembrane region" description="Helical" evidence="9">
    <location>
        <begin position="130"/>
        <end position="151"/>
    </location>
</feature>
<dbReference type="PANTHER" id="PTHR35011">
    <property type="entry name" value="2,3-DIKETO-L-GULONATE TRAP TRANSPORTER SMALL PERMEASE PROTEIN YIAM"/>
    <property type="match status" value="1"/>
</dbReference>
<evidence type="ECO:0000256" key="2">
    <source>
        <dbReference type="ARBA" id="ARBA00022448"/>
    </source>
</evidence>
<keyword evidence="5 9" id="KW-0812">Transmembrane</keyword>
<dbReference type="PANTHER" id="PTHR35011:SF10">
    <property type="entry name" value="TRAP TRANSPORTER SMALL PERMEASE PROTEIN"/>
    <property type="match status" value="1"/>
</dbReference>
<organism evidence="11 12">
    <name type="scientific">Roseibium limicola</name>
    <dbReference type="NCBI Taxonomy" id="2816037"/>
    <lineage>
        <taxon>Bacteria</taxon>
        <taxon>Pseudomonadati</taxon>
        <taxon>Pseudomonadota</taxon>
        <taxon>Alphaproteobacteria</taxon>
        <taxon>Hyphomicrobiales</taxon>
        <taxon>Stappiaceae</taxon>
        <taxon>Roseibium</taxon>
    </lineage>
</organism>
<evidence type="ECO:0000313" key="11">
    <source>
        <dbReference type="EMBL" id="MBO0345340.1"/>
    </source>
</evidence>
<evidence type="ECO:0000256" key="3">
    <source>
        <dbReference type="ARBA" id="ARBA00022475"/>
    </source>
</evidence>
<keyword evidence="4 9" id="KW-0997">Cell inner membrane</keyword>
<keyword evidence="7 9" id="KW-0472">Membrane</keyword>
<proteinExistence type="inferred from homology"/>
<comment type="similarity">
    <text evidence="8 9">Belongs to the TRAP transporter small permease family.</text>
</comment>
<dbReference type="InterPro" id="IPR007387">
    <property type="entry name" value="TRAP_DctQ"/>
</dbReference>
<keyword evidence="12" id="KW-1185">Reference proteome</keyword>
<comment type="caution">
    <text evidence="9">Lacks conserved residue(s) required for the propagation of feature annotation.</text>
</comment>
<protein>
    <recommendedName>
        <fullName evidence="9">TRAP transporter small permease protein</fullName>
    </recommendedName>
</protein>
<keyword evidence="2 9" id="KW-0813">Transport</keyword>
<feature type="transmembrane region" description="Helical" evidence="9">
    <location>
        <begin position="89"/>
        <end position="110"/>
    </location>
</feature>
<evidence type="ECO:0000256" key="8">
    <source>
        <dbReference type="ARBA" id="ARBA00038436"/>
    </source>
</evidence>
<dbReference type="RefSeq" id="WP_206939824.1">
    <property type="nucleotide sequence ID" value="NZ_JAFLNF010000003.1"/>
</dbReference>
<dbReference type="EMBL" id="JAFLNF010000003">
    <property type="protein sequence ID" value="MBO0345340.1"/>
    <property type="molecule type" value="Genomic_DNA"/>
</dbReference>
<evidence type="ECO:0000256" key="6">
    <source>
        <dbReference type="ARBA" id="ARBA00022989"/>
    </source>
</evidence>
<comment type="subcellular location">
    <subcellularLocation>
        <location evidence="1 9">Cell inner membrane</location>
        <topology evidence="1 9">Multi-pass membrane protein</topology>
    </subcellularLocation>
</comment>
<evidence type="ECO:0000256" key="7">
    <source>
        <dbReference type="ARBA" id="ARBA00023136"/>
    </source>
</evidence>
<dbReference type="InterPro" id="IPR055348">
    <property type="entry name" value="DctQ"/>
</dbReference>
<dbReference type="GO" id="GO:0022857">
    <property type="term" value="F:transmembrane transporter activity"/>
    <property type="evidence" value="ECO:0007669"/>
    <property type="project" value="UniProtKB-UniRule"/>
</dbReference>
<dbReference type="AlphaFoldDB" id="A0A939EMB5"/>
<evidence type="ECO:0000256" key="4">
    <source>
        <dbReference type="ARBA" id="ARBA00022519"/>
    </source>
</evidence>
<reference evidence="11" key="1">
    <citation type="submission" date="2021-03" db="EMBL/GenBank/DDBJ databases">
        <title>Roseibium sp. CAU 1637 isolated from Incheon.</title>
        <authorList>
            <person name="Kim W."/>
        </authorList>
    </citation>
    <scope>NUCLEOTIDE SEQUENCE</scope>
    <source>
        <strain evidence="11">CAU 1637</strain>
    </source>
</reference>
<feature type="transmembrane region" description="Helical" evidence="9">
    <location>
        <begin position="50"/>
        <end position="68"/>
    </location>
</feature>
<sequence length="162" mass="17992">MTAYIRWVSSLSRLAAVFSLLLMASAVLVVTQMVVIRYVLNASTVWQTEYVVYALVAMTFLASPYVLMEKGHVNVDLLWMKLEGVPLKLVKSAAGLVGLVFCSLLAFSGWEYFAEAWSYGWTTDTVWGPPLWIPLLPLPLGIGLMALQYIAELGKIWKGDEA</sequence>
<accession>A0A939EMB5</accession>
<comment type="function">
    <text evidence="9">Part of the tripartite ATP-independent periplasmic (TRAP) transport system.</text>
</comment>
<dbReference type="GO" id="GO:0005886">
    <property type="term" value="C:plasma membrane"/>
    <property type="evidence" value="ECO:0007669"/>
    <property type="project" value="UniProtKB-SubCell"/>
</dbReference>
<evidence type="ECO:0000256" key="9">
    <source>
        <dbReference type="RuleBase" id="RU369079"/>
    </source>
</evidence>
<evidence type="ECO:0000256" key="5">
    <source>
        <dbReference type="ARBA" id="ARBA00022692"/>
    </source>
</evidence>
<evidence type="ECO:0000256" key="1">
    <source>
        <dbReference type="ARBA" id="ARBA00004429"/>
    </source>
</evidence>
<dbReference type="GO" id="GO:0015740">
    <property type="term" value="P:C4-dicarboxylate transport"/>
    <property type="evidence" value="ECO:0007669"/>
    <property type="project" value="TreeGrafter"/>
</dbReference>
<dbReference type="Proteomes" id="UP000664779">
    <property type="component" value="Unassembled WGS sequence"/>
</dbReference>
<evidence type="ECO:0000259" key="10">
    <source>
        <dbReference type="Pfam" id="PF04290"/>
    </source>
</evidence>
<keyword evidence="6 9" id="KW-1133">Transmembrane helix</keyword>
<dbReference type="Pfam" id="PF04290">
    <property type="entry name" value="DctQ"/>
    <property type="match status" value="1"/>
</dbReference>
<feature type="domain" description="Tripartite ATP-independent periplasmic transporters DctQ component" evidence="10">
    <location>
        <begin position="27"/>
        <end position="157"/>
    </location>
</feature>
<comment type="subunit">
    <text evidence="9">The complex comprises the extracytoplasmic solute receptor protein and the two transmembrane proteins.</text>
</comment>
<comment type="caution">
    <text evidence="11">The sequence shown here is derived from an EMBL/GenBank/DDBJ whole genome shotgun (WGS) entry which is preliminary data.</text>
</comment>
<evidence type="ECO:0000313" key="12">
    <source>
        <dbReference type="Proteomes" id="UP000664779"/>
    </source>
</evidence>
<gene>
    <name evidence="11" type="ORF">J0X15_08920</name>
</gene>
<keyword evidence="3" id="KW-1003">Cell membrane</keyword>
<name>A0A939EMB5_9HYPH</name>